<keyword evidence="3" id="KW-1185">Reference proteome</keyword>
<dbReference type="STRING" id="497965.Cyan7822_0328"/>
<dbReference type="InterPro" id="IPR037257">
    <property type="entry name" value="T2SS_E_N_sf"/>
</dbReference>
<proteinExistence type="predicted"/>
<gene>
    <name evidence="2" type="ordered locus">Cyan7822_0328</name>
</gene>
<accession>E0U595</accession>
<dbReference type="AlphaFoldDB" id="E0U595"/>
<evidence type="ECO:0000313" key="3">
    <source>
        <dbReference type="Proteomes" id="UP000008206"/>
    </source>
</evidence>
<name>E0U595_GLOV7</name>
<dbReference type="HOGENOM" id="CLU_100519_0_0_3"/>
<dbReference type="EMBL" id="CP002198">
    <property type="protein sequence ID" value="ADN12374.1"/>
    <property type="molecule type" value="Genomic_DNA"/>
</dbReference>
<sequence length="162" mass="18498">MITKKPTNKRLGEILRQANLVSSSQLEEALSEQSQTHNRIGDILVRRGWVKRETADFFATHWANLVNETEKPLKQPLGHYLKEAGLLDDEQINTIISEQDQGKLWVRLGASAALKGWLKQSTVDFFVEHLFPEQASDSPFTKAKSSQKTAKGRRSWFFSQMK</sequence>
<protein>
    <submittedName>
        <fullName evidence="2">Uncharacterized protein</fullName>
    </submittedName>
</protein>
<dbReference type="eggNOG" id="COG0457">
    <property type="taxonomic scope" value="Bacteria"/>
</dbReference>
<dbReference type="Proteomes" id="UP000008206">
    <property type="component" value="Chromosome"/>
</dbReference>
<evidence type="ECO:0000313" key="2">
    <source>
        <dbReference type="EMBL" id="ADN12374.1"/>
    </source>
</evidence>
<organism evidence="2 3">
    <name type="scientific">Gloeothece verrucosa (strain PCC 7822)</name>
    <name type="common">Cyanothece sp. (strain PCC 7822)</name>
    <dbReference type="NCBI Taxonomy" id="497965"/>
    <lineage>
        <taxon>Bacteria</taxon>
        <taxon>Bacillati</taxon>
        <taxon>Cyanobacteriota</taxon>
        <taxon>Cyanophyceae</taxon>
        <taxon>Oscillatoriophycideae</taxon>
        <taxon>Chroococcales</taxon>
        <taxon>Aphanothecaceae</taxon>
        <taxon>Gloeothece</taxon>
        <taxon>Gloeothece verrucosa</taxon>
    </lineage>
</organism>
<dbReference type="SUPFAM" id="SSF160246">
    <property type="entry name" value="EspE N-terminal domain-like"/>
    <property type="match status" value="1"/>
</dbReference>
<dbReference type="OrthoDB" id="464023at2"/>
<dbReference type="KEGG" id="cyj:Cyan7822_0328"/>
<evidence type="ECO:0000256" key="1">
    <source>
        <dbReference type="SAM" id="MobiDB-lite"/>
    </source>
</evidence>
<dbReference type="RefSeq" id="WP_013320484.1">
    <property type="nucleotide sequence ID" value="NC_014501.1"/>
</dbReference>
<reference evidence="3" key="1">
    <citation type="journal article" date="2011" name="MBio">
        <title>Novel metabolic attributes of the genus Cyanothece, comprising a group of unicellular nitrogen-fixing Cyanobacteria.</title>
        <authorList>
            <person name="Bandyopadhyay A."/>
            <person name="Elvitigala T."/>
            <person name="Welsh E."/>
            <person name="Stockel J."/>
            <person name="Liberton M."/>
            <person name="Min H."/>
            <person name="Sherman L.A."/>
            <person name="Pakrasi H.B."/>
        </authorList>
    </citation>
    <scope>NUCLEOTIDE SEQUENCE [LARGE SCALE GENOMIC DNA]</scope>
    <source>
        <strain evidence="3">PCC 7822</strain>
    </source>
</reference>
<feature type="region of interest" description="Disordered" evidence="1">
    <location>
        <begin position="138"/>
        <end position="162"/>
    </location>
</feature>
<feature type="compositionally biased region" description="Polar residues" evidence="1">
    <location>
        <begin position="138"/>
        <end position="149"/>
    </location>
</feature>